<name>A0A1I2T579_9HYPH</name>
<organism evidence="2 3">
    <name type="scientific">Methylobacterium gossipiicola</name>
    <dbReference type="NCBI Taxonomy" id="582675"/>
    <lineage>
        <taxon>Bacteria</taxon>
        <taxon>Pseudomonadati</taxon>
        <taxon>Pseudomonadota</taxon>
        <taxon>Alphaproteobacteria</taxon>
        <taxon>Hyphomicrobiales</taxon>
        <taxon>Methylobacteriaceae</taxon>
        <taxon>Methylobacterium</taxon>
    </lineage>
</organism>
<dbReference type="RefSeq" id="WP_091970355.1">
    <property type="nucleotide sequence ID" value="NZ_FOPM01000006.1"/>
</dbReference>
<dbReference type="OrthoDB" id="9798884at2"/>
<accession>A0A1I2T579</accession>
<proteinExistence type="predicted"/>
<gene>
    <name evidence="2" type="ORF">SAMN05192565_106135</name>
</gene>
<dbReference type="STRING" id="582675.SAMN05192565_106135"/>
<reference evidence="3" key="1">
    <citation type="submission" date="2016-10" db="EMBL/GenBank/DDBJ databases">
        <authorList>
            <person name="Varghese N."/>
            <person name="Submissions S."/>
        </authorList>
    </citation>
    <scope>NUCLEOTIDE SEQUENCE [LARGE SCALE GENOMIC DNA]</scope>
    <source>
        <strain evidence="3">Gh-105</strain>
    </source>
</reference>
<dbReference type="Gene3D" id="3.40.50.1820">
    <property type="entry name" value="alpha/beta hydrolase"/>
    <property type="match status" value="1"/>
</dbReference>
<evidence type="ECO:0000313" key="3">
    <source>
        <dbReference type="Proteomes" id="UP000199229"/>
    </source>
</evidence>
<dbReference type="InterPro" id="IPR022742">
    <property type="entry name" value="Hydrolase_4"/>
</dbReference>
<dbReference type="AlphaFoldDB" id="A0A1I2T579"/>
<dbReference type="Proteomes" id="UP000199229">
    <property type="component" value="Unassembled WGS sequence"/>
</dbReference>
<evidence type="ECO:0000259" key="1">
    <source>
        <dbReference type="Pfam" id="PF12146"/>
    </source>
</evidence>
<feature type="domain" description="Serine aminopeptidase S33" evidence="1">
    <location>
        <begin position="75"/>
        <end position="187"/>
    </location>
</feature>
<dbReference type="PANTHER" id="PTHR12277:SF81">
    <property type="entry name" value="PROTEIN ABHD13"/>
    <property type="match status" value="1"/>
</dbReference>
<dbReference type="InterPro" id="IPR029058">
    <property type="entry name" value="AB_hydrolase_fold"/>
</dbReference>
<dbReference type="SUPFAM" id="SSF53474">
    <property type="entry name" value="alpha/beta-Hydrolases"/>
    <property type="match status" value="1"/>
</dbReference>
<dbReference type="Pfam" id="PF12146">
    <property type="entry name" value="Hydrolase_4"/>
    <property type="match status" value="1"/>
</dbReference>
<evidence type="ECO:0000313" key="2">
    <source>
        <dbReference type="EMBL" id="SFG60215.1"/>
    </source>
</evidence>
<sequence length="275" mass="28869">MRLVLILLAWGLGLYAVAVGLLATFQRHLIYPGAFFSRRLEARRIAPAGTATIAVATADGERLLAFWRPPEPGCGVVLSFHGNASIPEAGAARFTGGPWAAAGWGVLAMAYRGYPGSTGSPSEDGLLRDGRAAHAAIAERAPGAPVLLHGHSLGAAVAVAVAAERPHLGLYLEAPFDSLHHLVGWRYPMMPRLFLRDTYRSDRRIAGSTGPVLVVHGTEDGVIPVDFARRLAALAGSRARLEIIPGDHVSILGARDAEAGALFTPACRSAALATP</sequence>
<dbReference type="PANTHER" id="PTHR12277">
    <property type="entry name" value="ALPHA/BETA HYDROLASE DOMAIN-CONTAINING PROTEIN"/>
    <property type="match status" value="1"/>
</dbReference>
<dbReference type="EMBL" id="FOPM01000006">
    <property type="protein sequence ID" value="SFG60215.1"/>
    <property type="molecule type" value="Genomic_DNA"/>
</dbReference>
<protein>
    <recommendedName>
        <fullName evidence="1">Serine aminopeptidase S33 domain-containing protein</fullName>
    </recommendedName>
</protein>
<keyword evidence="3" id="KW-1185">Reference proteome</keyword>